<sequence>MGISLKDSKLLFAKAAGQCSQCKRQLMIEPDHPDDAYLLAEQAHIVGEKPGSPRGESRLTDAERNSYPNLILLCPTCHTQIDTNVNDYPVDRLYVMKIQHEQAIAAKIQPAGSAETFVWLLTLIKRTDPLLVYLHNDVSPNQSMLVLEHLYQWWLAPILPLSLPNMVRSALDYLQRPLLNTDFPAGQQWHYGASTWSKADQAFERLCTEHFGYPWTVTPFNDHDSWFMLTTLSLKLRELHVTNGLPPLETCCLHYAMSYAHYALDCLHAQRHLPIPKRMLDSFFALVDKLLHTVDLALPAATEDDLHDHMMQLYQKTIFD</sequence>
<reference evidence="1 2" key="1">
    <citation type="submission" date="2024-02" db="EMBL/GenBank/DDBJ databases">
        <title>Herpetosiphon gulosus NBRC 112829.</title>
        <authorList>
            <person name="Ichikawa N."/>
            <person name="Katano-Makiyama Y."/>
            <person name="Hidaka K."/>
        </authorList>
    </citation>
    <scope>NUCLEOTIDE SEQUENCE [LARGE SCALE GENOMIC DNA]</scope>
    <source>
        <strain evidence="1 2">NBRC 112829</strain>
    </source>
</reference>
<dbReference type="EMBL" id="BAABRU010000030">
    <property type="protein sequence ID" value="GAA5531039.1"/>
    <property type="molecule type" value="Genomic_DNA"/>
</dbReference>
<evidence type="ECO:0008006" key="3">
    <source>
        <dbReference type="Google" id="ProtNLM"/>
    </source>
</evidence>
<dbReference type="RefSeq" id="WP_345724624.1">
    <property type="nucleotide sequence ID" value="NZ_BAABRU010000030.1"/>
</dbReference>
<dbReference type="Proteomes" id="UP001428290">
    <property type="component" value="Unassembled WGS sequence"/>
</dbReference>
<comment type="caution">
    <text evidence="1">The sequence shown here is derived from an EMBL/GenBank/DDBJ whole genome shotgun (WGS) entry which is preliminary data.</text>
</comment>
<evidence type="ECO:0000313" key="2">
    <source>
        <dbReference type="Proteomes" id="UP001428290"/>
    </source>
</evidence>
<keyword evidence="2" id="KW-1185">Reference proteome</keyword>
<evidence type="ECO:0000313" key="1">
    <source>
        <dbReference type="EMBL" id="GAA5531039.1"/>
    </source>
</evidence>
<accession>A0ABP9X6P2</accession>
<name>A0ABP9X6P2_9CHLR</name>
<protein>
    <recommendedName>
        <fullName evidence="3">HNH endonuclease</fullName>
    </recommendedName>
</protein>
<gene>
    <name evidence="1" type="ORF">Hgul01_04863</name>
</gene>
<proteinExistence type="predicted"/>
<organism evidence="1 2">
    <name type="scientific">Herpetosiphon gulosus</name>
    <dbReference type="NCBI Taxonomy" id="1973496"/>
    <lineage>
        <taxon>Bacteria</taxon>
        <taxon>Bacillati</taxon>
        <taxon>Chloroflexota</taxon>
        <taxon>Chloroflexia</taxon>
        <taxon>Herpetosiphonales</taxon>
        <taxon>Herpetosiphonaceae</taxon>
        <taxon>Herpetosiphon</taxon>
    </lineage>
</organism>